<dbReference type="Proteomes" id="UP000316095">
    <property type="component" value="Unassembled WGS sequence"/>
</dbReference>
<name>A0A5C5X9J2_9PLAN</name>
<dbReference type="Gene3D" id="3.40.1160.10">
    <property type="entry name" value="Acetylglutamate kinase-like"/>
    <property type="match status" value="1"/>
</dbReference>
<feature type="domain" description="Aspartate/glutamate/uridylate kinase" evidence="1">
    <location>
        <begin position="8"/>
        <end position="154"/>
    </location>
</feature>
<comment type="caution">
    <text evidence="2">The sequence shown here is derived from an EMBL/GenBank/DDBJ whole genome shotgun (WGS) entry which is preliminary data.</text>
</comment>
<dbReference type="InterPro" id="IPR001048">
    <property type="entry name" value="Asp/Glu/Uridylate_kinase"/>
</dbReference>
<keyword evidence="3" id="KW-1185">Reference proteome</keyword>
<reference evidence="2 3" key="1">
    <citation type="submission" date="2019-02" db="EMBL/GenBank/DDBJ databases">
        <title>Deep-cultivation of Planctomycetes and their phenomic and genomic characterization uncovers novel biology.</title>
        <authorList>
            <person name="Wiegand S."/>
            <person name="Jogler M."/>
            <person name="Boedeker C."/>
            <person name="Pinto D."/>
            <person name="Vollmers J."/>
            <person name="Rivas-Marin E."/>
            <person name="Kohn T."/>
            <person name="Peeters S.H."/>
            <person name="Heuer A."/>
            <person name="Rast P."/>
            <person name="Oberbeckmann S."/>
            <person name="Bunk B."/>
            <person name="Jeske O."/>
            <person name="Meyerdierks A."/>
            <person name="Storesund J.E."/>
            <person name="Kallscheuer N."/>
            <person name="Luecker S."/>
            <person name="Lage O.M."/>
            <person name="Pohl T."/>
            <person name="Merkel B.J."/>
            <person name="Hornburger P."/>
            <person name="Mueller R.-W."/>
            <person name="Bruemmer F."/>
            <person name="Labrenz M."/>
            <person name="Spormann A.M."/>
            <person name="Op Den Camp H."/>
            <person name="Overmann J."/>
            <person name="Amann R."/>
            <person name="Jetten M.S.M."/>
            <person name="Mascher T."/>
            <person name="Medema M.H."/>
            <person name="Devos D.P."/>
            <person name="Kaster A.-K."/>
            <person name="Ovreas L."/>
            <person name="Rohde M."/>
            <person name="Galperin M.Y."/>
            <person name="Jogler C."/>
        </authorList>
    </citation>
    <scope>NUCLEOTIDE SEQUENCE [LARGE SCALE GENOMIC DNA]</scope>
    <source>
        <strain evidence="2 3">Pan54</strain>
    </source>
</reference>
<sequence>MTEFSESTLIKIGGSLLEWLEFPVRLSQFLDGIPSPILIVGGGKTTDVVRRWDELYQLGEEASHRLAIASLDLTARLLFQLLPNSQLCDSSISCLNLLNYKKIPIILPGQWIATLEPDSTTRLPHHWQTTSDSIALWLSAELGISRLMLLKSVDLPEIWDWNEIAELELIDAEFPRLLKRLNFNPSISWENLRSYDQS</sequence>
<dbReference type="RefSeq" id="WP_146501863.1">
    <property type="nucleotide sequence ID" value="NZ_SJPG01000001.1"/>
</dbReference>
<dbReference type="InterPro" id="IPR036393">
    <property type="entry name" value="AceGlu_kinase-like_sf"/>
</dbReference>
<evidence type="ECO:0000313" key="3">
    <source>
        <dbReference type="Proteomes" id="UP000316095"/>
    </source>
</evidence>
<dbReference type="OrthoDB" id="8526978at2"/>
<dbReference type="SUPFAM" id="SSF53633">
    <property type="entry name" value="Carbamate kinase-like"/>
    <property type="match status" value="1"/>
</dbReference>
<dbReference type="Pfam" id="PF00696">
    <property type="entry name" value="AA_kinase"/>
    <property type="match status" value="1"/>
</dbReference>
<proteinExistence type="predicted"/>
<protein>
    <recommendedName>
        <fullName evidence="1">Aspartate/glutamate/uridylate kinase domain-containing protein</fullName>
    </recommendedName>
</protein>
<evidence type="ECO:0000259" key="1">
    <source>
        <dbReference type="Pfam" id="PF00696"/>
    </source>
</evidence>
<evidence type="ECO:0000313" key="2">
    <source>
        <dbReference type="EMBL" id="TWT59656.1"/>
    </source>
</evidence>
<dbReference type="EMBL" id="SJPG01000001">
    <property type="protein sequence ID" value="TWT59656.1"/>
    <property type="molecule type" value="Genomic_DNA"/>
</dbReference>
<gene>
    <name evidence="2" type="ORF">Pan54_03650</name>
</gene>
<organism evidence="2 3">
    <name type="scientific">Rubinisphaera italica</name>
    <dbReference type="NCBI Taxonomy" id="2527969"/>
    <lineage>
        <taxon>Bacteria</taxon>
        <taxon>Pseudomonadati</taxon>
        <taxon>Planctomycetota</taxon>
        <taxon>Planctomycetia</taxon>
        <taxon>Planctomycetales</taxon>
        <taxon>Planctomycetaceae</taxon>
        <taxon>Rubinisphaera</taxon>
    </lineage>
</organism>
<accession>A0A5C5X9J2</accession>
<dbReference type="AlphaFoldDB" id="A0A5C5X9J2"/>